<feature type="binding site" evidence="8">
    <location>
        <position position="360"/>
    </location>
    <ligand>
        <name>substrate</name>
    </ligand>
</feature>
<dbReference type="NCBIfam" id="TIGR00858">
    <property type="entry name" value="bioF"/>
    <property type="match status" value="1"/>
</dbReference>
<dbReference type="GO" id="GO:0030170">
    <property type="term" value="F:pyridoxal phosphate binding"/>
    <property type="evidence" value="ECO:0007669"/>
    <property type="project" value="UniProtKB-UniRule"/>
</dbReference>
<evidence type="ECO:0000313" key="11">
    <source>
        <dbReference type="EMBL" id="MYM69542.1"/>
    </source>
</evidence>
<gene>
    <name evidence="8 11" type="primary">bioF</name>
    <name evidence="11" type="ORF">GTP45_22250</name>
</gene>
<dbReference type="AlphaFoldDB" id="A0A7X4GVM8"/>
<dbReference type="InterPro" id="IPR004723">
    <property type="entry name" value="AONS_Archaea/Proteobacteria"/>
</dbReference>
<reference evidence="11 12" key="1">
    <citation type="submission" date="2019-12" db="EMBL/GenBank/DDBJ databases">
        <title>Novel species isolated from a subtropical stream in China.</title>
        <authorList>
            <person name="Lu H."/>
        </authorList>
    </citation>
    <scope>NUCLEOTIDE SEQUENCE [LARGE SCALE GENOMIC DNA]</scope>
    <source>
        <strain evidence="11 12">FT55W</strain>
    </source>
</reference>
<comment type="subunit">
    <text evidence="3 8">Homodimer.</text>
</comment>
<dbReference type="RefSeq" id="WP_161016020.1">
    <property type="nucleotide sequence ID" value="NZ_WWCK01000006.1"/>
</dbReference>
<dbReference type="EC" id="2.3.1.47" evidence="8"/>
<feature type="binding site" evidence="8">
    <location>
        <position position="21"/>
    </location>
    <ligand>
        <name>substrate</name>
    </ligand>
</feature>
<dbReference type="UniPathway" id="UPA00078"/>
<feature type="binding site" evidence="8">
    <location>
        <position position="241"/>
    </location>
    <ligand>
        <name>pyridoxal 5'-phosphate</name>
        <dbReference type="ChEBI" id="CHEBI:597326"/>
    </ligand>
</feature>
<keyword evidence="5 8" id="KW-0093">Biotin biosynthesis</keyword>
<accession>A0A7X4GVM8</accession>
<dbReference type="Gene3D" id="3.90.1150.10">
    <property type="entry name" value="Aspartate Aminotransferase, domain 1"/>
    <property type="match status" value="1"/>
</dbReference>
<dbReference type="Pfam" id="PF00155">
    <property type="entry name" value="Aminotran_1_2"/>
    <property type="match status" value="1"/>
</dbReference>
<dbReference type="PANTHER" id="PTHR13693">
    <property type="entry name" value="CLASS II AMINOTRANSFERASE/8-AMINO-7-OXONONANOATE SYNTHASE"/>
    <property type="match status" value="1"/>
</dbReference>
<feature type="domain" description="Aminotransferase class I/classII large" evidence="10">
    <location>
        <begin position="40"/>
        <end position="388"/>
    </location>
</feature>
<keyword evidence="12" id="KW-1185">Reference proteome</keyword>
<dbReference type="PANTHER" id="PTHR13693:SF100">
    <property type="entry name" value="8-AMINO-7-OXONONANOATE SYNTHASE"/>
    <property type="match status" value="1"/>
</dbReference>
<comment type="caution">
    <text evidence="11">The sequence shown here is derived from an EMBL/GenBank/DDBJ whole genome shotgun (WGS) entry which is preliminary data.</text>
</comment>
<evidence type="ECO:0000256" key="3">
    <source>
        <dbReference type="ARBA" id="ARBA00011738"/>
    </source>
</evidence>
<evidence type="ECO:0000256" key="1">
    <source>
        <dbReference type="ARBA" id="ARBA00001933"/>
    </source>
</evidence>
<dbReference type="Proteomes" id="UP000450012">
    <property type="component" value="Unassembled WGS sequence"/>
</dbReference>
<dbReference type="GO" id="GO:0009102">
    <property type="term" value="P:biotin biosynthetic process"/>
    <property type="evidence" value="ECO:0007669"/>
    <property type="project" value="UniProtKB-UniRule"/>
</dbReference>
<keyword evidence="4 8" id="KW-0808">Transferase</keyword>
<comment type="catalytic activity">
    <reaction evidence="7 8">
        <text>6-carboxyhexanoyl-[ACP] + L-alanine + H(+) = (8S)-8-amino-7-oxononanoate + holo-[ACP] + CO2</text>
        <dbReference type="Rhea" id="RHEA:42288"/>
        <dbReference type="Rhea" id="RHEA-COMP:9685"/>
        <dbReference type="Rhea" id="RHEA-COMP:9955"/>
        <dbReference type="ChEBI" id="CHEBI:15378"/>
        <dbReference type="ChEBI" id="CHEBI:16526"/>
        <dbReference type="ChEBI" id="CHEBI:57972"/>
        <dbReference type="ChEBI" id="CHEBI:64479"/>
        <dbReference type="ChEBI" id="CHEBI:78846"/>
        <dbReference type="ChEBI" id="CHEBI:149468"/>
        <dbReference type="EC" id="2.3.1.47"/>
    </reaction>
</comment>
<keyword evidence="11" id="KW-0012">Acyltransferase</keyword>
<comment type="cofactor">
    <cofactor evidence="1 8 9">
        <name>pyridoxal 5'-phosphate</name>
        <dbReference type="ChEBI" id="CHEBI:597326"/>
    </cofactor>
</comment>
<evidence type="ECO:0000256" key="6">
    <source>
        <dbReference type="ARBA" id="ARBA00022898"/>
    </source>
</evidence>
<name>A0A7X4GVM8_9BURK</name>
<feature type="binding site" evidence="8">
    <location>
        <position position="213"/>
    </location>
    <ligand>
        <name>pyridoxal 5'-phosphate</name>
        <dbReference type="ChEBI" id="CHEBI:597326"/>
    </ligand>
</feature>
<dbReference type="EMBL" id="WWCK01000006">
    <property type="protein sequence ID" value="MYM69542.1"/>
    <property type="molecule type" value="Genomic_DNA"/>
</dbReference>
<evidence type="ECO:0000256" key="9">
    <source>
        <dbReference type="PIRSR" id="PIRSR604723-51"/>
    </source>
</evidence>
<comment type="function">
    <text evidence="8">Catalyzes the decarboxylative condensation of pimeloyl-[acyl-carrier protein] and L-alanine to produce 8-amino-7-oxononanoate (AON), [acyl-carrier protein], and carbon dioxide.</text>
</comment>
<evidence type="ECO:0000256" key="7">
    <source>
        <dbReference type="ARBA" id="ARBA00047715"/>
    </source>
</evidence>
<evidence type="ECO:0000256" key="4">
    <source>
        <dbReference type="ARBA" id="ARBA00022679"/>
    </source>
</evidence>
<feature type="binding site" evidence="8">
    <location>
        <begin position="112"/>
        <end position="113"/>
    </location>
    <ligand>
        <name>pyridoxal 5'-phosphate</name>
        <dbReference type="ChEBI" id="CHEBI:597326"/>
    </ligand>
</feature>
<dbReference type="InterPro" id="IPR015424">
    <property type="entry name" value="PyrdxlP-dep_Trfase"/>
</dbReference>
<dbReference type="HAMAP" id="MF_01693">
    <property type="entry name" value="BioF_aminotrans_2"/>
    <property type="match status" value="1"/>
</dbReference>
<organism evidence="11 12">
    <name type="scientific">Duganella rivi</name>
    <dbReference type="NCBI Taxonomy" id="2666083"/>
    <lineage>
        <taxon>Bacteria</taxon>
        <taxon>Pseudomonadati</taxon>
        <taxon>Pseudomonadota</taxon>
        <taxon>Betaproteobacteria</taxon>
        <taxon>Burkholderiales</taxon>
        <taxon>Oxalobacteraceae</taxon>
        <taxon>Telluria group</taxon>
        <taxon>Duganella</taxon>
    </lineage>
</organism>
<comment type="pathway">
    <text evidence="2 8">Cofactor biosynthesis; biotin biosynthesis.</text>
</comment>
<protein>
    <recommendedName>
        <fullName evidence="8">8-amino-7-oxononanoate synthase</fullName>
        <shortName evidence="8">AONS</shortName>
        <ecNumber evidence="8">2.3.1.47</ecNumber>
    </recommendedName>
    <alternativeName>
        <fullName evidence="8">7-keto-8-amino-pelargonic acid synthase</fullName>
        <shortName evidence="8">7-KAP synthase</shortName>
        <shortName evidence="8">KAPA synthase</shortName>
    </alternativeName>
    <alternativeName>
        <fullName evidence="8">8-amino-7-ketopelargonate synthase</fullName>
    </alternativeName>
</protein>
<dbReference type="InterPro" id="IPR050087">
    <property type="entry name" value="AON_synthase_class-II"/>
</dbReference>
<evidence type="ECO:0000259" key="10">
    <source>
        <dbReference type="Pfam" id="PF00155"/>
    </source>
</evidence>
<dbReference type="InterPro" id="IPR022834">
    <property type="entry name" value="AONS_Proteobacteria"/>
</dbReference>
<comment type="similarity">
    <text evidence="8">Belongs to the class-II pyridoxal-phosphate-dependent aminotransferase family. BioF subfamily.</text>
</comment>
<feature type="binding site" evidence="8">
    <location>
        <position position="185"/>
    </location>
    <ligand>
        <name>pyridoxal 5'-phosphate</name>
        <dbReference type="ChEBI" id="CHEBI:597326"/>
    </ligand>
</feature>
<dbReference type="GO" id="GO:0008710">
    <property type="term" value="F:8-amino-7-oxononanoate synthase activity"/>
    <property type="evidence" value="ECO:0007669"/>
    <property type="project" value="UniProtKB-UniRule"/>
</dbReference>
<evidence type="ECO:0000256" key="8">
    <source>
        <dbReference type="HAMAP-Rule" id="MF_01693"/>
    </source>
</evidence>
<evidence type="ECO:0000256" key="5">
    <source>
        <dbReference type="ARBA" id="ARBA00022756"/>
    </source>
</evidence>
<dbReference type="SUPFAM" id="SSF53383">
    <property type="entry name" value="PLP-dependent transferases"/>
    <property type="match status" value="1"/>
</dbReference>
<evidence type="ECO:0000256" key="2">
    <source>
        <dbReference type="ARBA" id="ARBA00004746"/>
    </source>
</evidence>
<dbReference type="InterPro" id="IPR015422">
    <property type="entry name" value="PyrdxlP-dep_Trfase_small"/>
</dbReference>
<dbReference type="InterPro" id="IPR004839">
    <property type="entry name" value="Aminotransferase_I/II_large"/>
</dbReference>
<dbReference type="Gene3D" id="3.40.640.10">
    <property type="entry name" value="Type I PLP-dependent aspartate aminotransferase-like (Major domain)"/>
    <property type="match status" value="1"/>
</dbReference>
<evidence type="ECO:0000313" key="12">
    <source>
        <dbReference type="Proteomes" id="UP000450012"/>
    </source>
</evidence>
<feature type="modified residue" description="N6-(pyridoxal phosphate)lysine" evidence="8 9">
    <location>
        <position position="244"/>
    </location>
</feature>
<dbReference type="InterPro" id="IPR015421">
    <property type="entry name" value="PyrdxlP-dep_Trfase_major"/>
</dbReference>
<sequence>MDLIKRLNQQLQALDDQQLIRKRRTVNSPCGARVNVDGRELLAFCSNDYLGLANHRKIKLALQEGAAIYGVGSGASHLISGHVRAHAMLEERLAEFVGAHLEKPRAISFCTGYMANLAVITGLTAGDKEAEIFSEELNHASLIDGVRLSRVKAHVYPHADLQALEVLLKASHAATKVVVTDSVFSMDGNLAPLPQLLALCEQHNAWLVVDDAHGFGTLGDKGHGALEHFNLRSPYLVYMGTLGKAAGVGGAFIAAHETVIETLIQKARPYIFTTATPPALAHALLTSLDLLEGEEGATRRAQLQALVAQLDDGLRLERWQRLPSKTAIQPILIGDNAETMRAGAALYEQGLWIGAIRPPTVAPGTARLRVTLSAAHNSMDVAKLIGALNALERDMK</sequence>
<proteinExistence type="inferred from homology"/>
<keyword evidence="6 8" id="KW-0663">Pyridoxal phosphate</keyword>
<feature type="binding site" evidence="8">
    <location>
        <position position="139"/>
    </location>
    <ligand>
        <name>substrate</name>
    </ligand>
</feature>